<evidence type="ECO:0000313" key="2">
    <source>
        <dbReference type="Proteomes" id="UP001163321"/>
    </source>
</evidence>
<gene>
    <name evidence="1" type="ORF">PsorP6_016171</name>
</gene>
<proteinExistence type="predicted"/>
<protein>
    <submittedName>
        <fullName evidence="1">Uncharacterized protein</fullName>
    </submittedName>
</protein>
<keyword evidence="2" id="KW-1185">Reference proteome</keyword>
<comment type="caution">
    <text evidence="1">The sequence shown here is derived from an EMBL/GenBank/DDBJ whole genome shotgun (WGS) entry which is preliminary data.</text>
</comment>
<reference evidence="1 2" key="1">
    <citation type="journal article" date="2022" name="bioRxiv">
        <title>The genome of the oomycete Peronosclerospora sorghi, a cosmopolitan pathogen of maize and sorghum, is inflated with dispersed pseudogenes.</title>
        <authorList>
            <person name="Fletcher K."/>
            <person name="Martin F."/>
            <person name="Isakeit T."/>
            <person name="Cavanaugh K."/>
            <person name="Magill C."/>
            <person name="Michelmore R."/>
        </authorList>
    </citation>
    <scope>NUCLEOTIDE SEQUENCE [LARGE SCALE GENOMIC DNA]</scope>
    <source>
        <strain evidence="1">P6</strain>
    </source>
</reference>
<accession>A0ACC0VMQ3</accession>
<organism evidence="1 2">
    <name type="scientific">Peronosclerospora sorghi</name>
    <dbReference type="NCBI Taxonomy" id="230839"/>
    <lineage>
        <taxon>Eukaryota</taxon>
        <taxon>Sar</taxon>
        <taxon>Stramenopiles</taxon>
        <taxon>Oomycota</taxon>
        <taxon>Peronosporomycetes</taxon>
        <taxon>Peronosporales</taxon>
        <taxon>Peronosporaceae</taxon>
        <taxon>Peronosclerospora</taxon>
    </lineage>
</organism>
<dbReference type="EMBL" id="CM047587">
    <property type="protein sequence ID" value="KAI9907153.1"/>
    <property type="molecule type" value="Genomic_DNA"/>
</dbReference>
<name>A0ACC0VMQ3_9STRA</name>
<sequence>MLLCKAGSQAHEVDSIDPLEAQLAKLNEDVVREVQSIQDAQSQLATQIEEQEQYFNEEDVLHSSDSERGWTKKDK</sequence>
<evidence type="ECO:0000313" key="1">
    <source>
        <dbReference type="EMBL" id="KAI9907153.1"/>
    </source>
</evidence>
<dbReference type="Proteomes" id="UP001163321">
    <property type="component" value="Chromosome 8"/>
</dbReference>